<dbReference type="Proteomes" id="UP000192596">
    <property type="component" value="Unassembled WGS sequence"/>
</dbReference>
<evidence type="ECO:0000256" key="1">
    <source>
        <dbReference type="SAM" id="MobiDB-lite"/>
    </source>
</evidence>
<accession>A0A1V8TNW0</accession>
<evidence type="ECO:0000313" key="2">
    <source>
        <dbReference type="EMBL" id="OQO13057.1"/>
    </source>
</evidence>
<feature type="compositionally biased region" description="Basic and acidic residues" evidence="1">
    <location>
        <begin position="206"/>
        <end position="216"/>
    </location>
</feature>
<keyword evidence="3" id="KW-1185">Reference proteome</keyword>
<reference evidence="3" key="1">
    <citation type="submission" date="2017-03" db="EMBL/GenBank/DDBJ databases">
        <title>Genomes of endolithic fungi from Antarctica.</title>
        <authorList>
            <person name="Coleine C."/>
            <person name="Masonjones S."/>
            <person name="Stajich J.E."/>
        </authorList>
    </citation>
    <scope>NUCLEOTIDE SEQUENCE [LARGE SCALE GENOMIC DNA]</scope>
    <source>
        <strain evidence="3">CCFEE 5527</strain>
    </source>
</reference>
<gene>
    <name evidence="2" type="ORF">B0A48_02521</name>
</gene>
<dbReference type="OrthoDB" id="5426872at2759"/>
<comment type="caution">
    <text evidence="2">The sequence shown here is derived from an EMBL/GenBank/DDBJ whole genome shotgun (WGS) entry which is preliminary data.</text>
</comment>
<sequence>MAPLQSYPPHRSLPVQSLSPSVAQSLLSTFLAQTPTSPHLHPDALLTASGITFSPNSGPTGGLALHHLNRIAAGLRGENLAQESKQDLEALFGAELGVGDDTRVDGVIEAGRSALGRRGRSVERVEEWQDLGDFQREQRNLEGEVGDREGGGSGRLVRQDGEVPGIEVHGANGEVVGVAGAVEGGREGGTDAIDKAARKAAKKARQKEEKQKAKNG</sequence>
<organism evidence="2 3">
    <name type="scientific">Cryoendolithus antarcticus</name>
    <dbReference type="NCBI Taxonomy" id="1507870"/>
    <lineage>
        <taxon>Eukaryota</taxon>
        <taxon>Fungi</taxon>
        <taxon>Dikarya</taxon>
        <taxon>Ascomycota</taxon>
        <taxon>Pezizomycotina</taxon>
        <taxon>Dothideomycetes</taxon>
        <taxon>Dothideomycetidae</taxon>
        <taxon>Cladosporiales</taxon>
        <taxon>Cladosporiaceae</taxon>
        <taxon>Cryoendolithus</taxon>
    </lineage>
</organism>
<proteinExistence type="predicted"/>
<dbReference type="EMBL" id="NAJO01000004">
    <property type="protein sequence ID" value="OQO13057.1"/>
    <property type="molecule type" value="Genomic_DNA"/>
</dbReference>
<feature type="compositionally biased region" description="Basic and acidic residues" evidence="1">
    <location>
        <begin position="139"/>
        <end position="150"/>
    </location>
</feature>
<name>A0A1V8TNW0_9PEZI</name>
<dbReference type="AlphaFoldDB" id="A0A1V8TNW0"/>
<evidence type="ECO:0000313" key="3">
    <source>
        <dbReference type="Proteomes" id="UP000192596"/>
    </source>
</evidence>
<feature type="region of interest" description="Disordered" evidence="1">
    <location>
        <begin position="182"/>
        <end position="216"/>
    </location>
</feature>
<feature type="region of interest" description="Disordered" evidence="1">
    <location>
        <begin position="139"/>
        <end position="170"/>
    </location>
</feature>
<dbReference type="InParanoid" id="A0A1V8TNW0"/>
<feature type="compositionally biased region" description="Basic and acidic residues" evidence="1">
    <location>
        <begin position="184"/>
        <end position="197"/>
    </location>
</feature>
<protein>
    <submittedName>
        <fullName evidence="2">Uncharacterized protein</fullName>
    </submittedName>
</protein>